<evidence type="ECO:0000313" key="3">
    <source>
        <dbReference type="Proteomes" id="UP001244341"/>
    </source>
</evidence>
<gene>
    <name evidence="2" type="ORF">OEZ85_001829</name>
</gene>
<proteinExistence type="predicted"/>
<keyword evidence="1" id="KW-0812">Transmembrane</keyword>
<dbReference type="Proteomes" id="UP001244341">
    <property type="component" value="Chromosome 6b"/>
</dbReference>
<feature type="transmembrane region" description="Helical" evidence="1">
    <location>
        <begin position="110"/>
        <end position="142"/>
    </location>
</feature>
<reference evidence="2 3" key="1">
    <citation type="submission" date="2023-05" db="EMBL/GenBank/DDBJ databases">
        <title>A 100% complete, gapless, phased diploid assembly of the Scenedesmus obliquus UTEX 3031 genome.</title>
        <authorList>
            <person name="Biondi T.C."/>
            <person name="Hanschen E.R."/>
            <person name="Kwon T."/>
            <person name="Eng W."/>
            <person name="Kruse C.P.S."/>
            <person name="Koehler S.I."/>
            <person name="Kunde Y."/>
            <person name="Gleasner C.D."/>
            <person name="You Mak K.T."/>
            <person name="Polle J."/>
            <person name="Hovde B.T."/>
            <person name="Starkenburg S.R."/>
        </authorList>
    </citation>
    <scope>NUCLEOTIDE SEQUENCE [LARGE SCALE GENOMIC DNA]</scope>
    <source>
        <strain evidence="2 3">DOE0152z</strain>
    </source>
</reference>
<keyword evidence="1" id="KW-1133">Transmembrane helix</keyword>
<dbReference type="InterPro" id="IPR026721">
    <property type="entry name" value="TMEM18"/>
</dbReference>
<evidence type="ECO:0008006" key="4">
    <source>
        <dbReference type="Google" id="ProtNLM"/>
    </source>
</evidence>
<keyword evidence="1" id="KW-0472">Membrane</keyword>
<feature type="transmembrane region" description="Helical" evidence="1">
    <location>
        <begin position="71"/>
        <end position="90"/>
    </location>
</feature>
<keyword evidence="3" id="KW-1185">Reference proteome</keyword>
<dbReference type="Pfam" id="PF14770">
    <property type="entry name" value="TMEM18"/>
    <property type="match status" value="1"/>
</dbReference>
<protein>
    <recommendedName>
        <fullName evidence="4">Transmembrane protein 18</fullName>
    </recommendedName>
</protein>
<evidence type="ECO:0000313" key="2">
    <source>
        <dbReference type="EMBL" id="WIA15142.1"/>
    </source>
</evidence>
<sequence length="186" mass="20887">MQVPFDSIKQQVWDEIRQALRMSNQTESFWDNLQAFAHAVDWQERWISGLLAAHVLVFLSVVLFRRNTTFLGVMFCVLGAAVYFGERVNALAGQHWQAFAGQDYFDSHGIFYSVLVSLPTVINLFAVLIFYLMEVTSLMVVVKRKELLRKAKARAKAEAAGVSQQVDRGVTAQLTGAGDGSIKKQQ</sequence>
<feature type="transmembrane region" description="Helical" evidence="1">
    <location>
        <begin position="46"/>
        <end position="64"/>
    </location>
</feature>
<dbReference type="EMBL" id="CP126213">
    <property type="protein sequence ID" value="WIA15142.1"/>
    <property type="molecule type" value="Genomic_DNA"/>
</dbReference>
<name>A0ABY8U119_TETOB</name>
<organism evidence="2 3">
    <name type="scientific">Tetradesmus obliquus</name>
    <name type="common">Green alga</name>
    <name type="synonym">Acutodesmus obliquus</name>
    <dbReference type="NCBI Taxonomy" id="3088"/>
    <lineage>
        <taxon>Eukaryota</taxon>
        <taxon>Viridiplantae</taxon>
        <taxon>Chlorophyta</taxon>
        <taxon>core chlorophytes</taxon>
        <taxon>Chlorophyceae</taxon>
        <taxon>CS clade</taxon>
        <taxon>Sphaeropleales</taxon>
        <taxon>Scenedesmaceae</taxon>
        <taxon>Tetradesmus</taxon>
    </lineage>
</organism>
<accession>A0ABY8U119</accession>
<evidence type="ECO:0000256" key="1">
    <source>
        <dbReference type="SAM" id="Phobius"/>
    </source>
</evidence>